<accession>A0ABP8ZE81</accession>
<keyword evidence="1" id="KW-0472">Membrane</keyword>
<dbReference type="Proteomes" id="UP001499882">
    <property type="component" value="Unassembled WGS sequence"/>
</dbReference>
<keyword evidence="3" id="KW-1185">Reference proteome</keyword>
<dbReference type="EMBL" id="BAABKN010000029">
    <property type="protein sequence ID" value="GAA4753994.1"/>
    <property type="molecule type" value="Genomic_DNA"/>
</dbReference>
<reference evidence="3" key="1">
    <citation type="journal article" date="2019" name="Int. J. Syst. Evol. Microbiol.">
        <title>The Global Catalogue of Microorganisms (GCM) 10K type strain sequencing project: providing services to taxonomists for standard genome sequencing and annotation.</title>
        <authorList>
            <consortium name="The Broad Institute Genomics Platform"/>
            <consortium name="The Broad Institute Genome Sequencing Center for Infectious Disease"/>
            <person name="Wu L."/>
            <person name="Ma J."/>
        </authorList>
    </citation>
    <scope>NUCLEOTIDE SEQUENCE [LARGE SCALE GENOMIC DNA]</scope>
    <source>
        <strain evidence="3">JCM 18532</strain>
    </source>
</reference>
<comment type="caution">
    <text evidence="2">The sequence shown here is derived from an EMBL/GenBank/DDBJ whole genome shotgun (WGS) entry which is preliminary data.</text>
</comment>
<evidence type="ECO:0000256" key="1">
    <source>
        <dbReference type="SAM" id="Phobius"/>
    </source>
</evidence>
<organism evidence="2 3">
    <name type="scientific">Nocardioides endophyticus</name>
    <dbReference type="NCBI Taxonomy" id="1353775"/>
    <lineage>
        <taxon>Bacteria</taxon>
        <taxon>Bacillati</taxon>
        <taxon>Actinomycetota</taxon>
        <taxon>Actinomycetes</taxon>
        <taxon>Propionibacteriales</taxon>
        <taxon>Nocardioidaceae</taxon>
        <taxon>Nocardioides</taxon>
    </lineage>
</organism>
<dbReference type="RefSeq" id="WP_345529228.1">
    <property type="nucleotide sequence ID" value="NZ_BAABKN010000029.1"/>
</dbReference>
<gene>
    <name evidence="2" type="ORF">GCM10023350_44170</name>
</gene>
<sequence length="201" mass="20773">MTSTLTRSRRRPIVIAAVGGVAIVAALVFWRVNGEGESTVPYDDAQSAGLLTLCSADGEAVTGGKVDDSPFADIVLGRTALPSDLDPTGAVATLYAYQPREGVATSEFSGNALTAAVGFADPDEPAARVDEGAWTIGDFVTAFPADYDGYVQLRLVLGTPEAGTLSDQPYDTADLRVDGDAWELVRGGTASCADAESALLP</sequence>
<protein>
    <submittedName>
        <fullName evidence="2">Uncharacterized protein</fullName>
    </submittedName>
</protein>
<name>A0ABP8ZE81_9ACTN</name>
<proteinExistence type="predicted"/>
<keyword evidence="1" id="KW-1133">Transmembrane helix</keyword>
<keyword evidence="1" id="KW-0812">Transmembrane</keyword>
<feature type="transmembrane region" description="Helical" evidence="1">
    <location>
        <begin position="12"/>
        <end position="30"/>
    </location>
</feature>
<evidence type="ECO:0000313" key="2">
    <source>
        <dbReference type="EMBL" id="GAA4753994.1"/>
    </source>
</evidence>
<evidence type="ECO:0000313" key="3">
    <source>
        <dbReference type="Proteomes" id="UP001499882"/>
    </source>
</evidence>